<keyword evidence="4" id="KW-1185">Reference proteome</keyword>
<feature type="domain" description="DUF1985" evidence="2">
    <location>
        <begin position="79"/>
        <end position="209"/>
    </location>
</feature>
<reference evidence="3" key="1">
    <citation type="submission" date="2021-01" db="EMBL/GenBank/DDBJ databases">
        <authorList>
            <person name="Bezrukov I."/>
        </authorList>
    </citation>
    <scope>NUCLEOTIDE SEQUENCE</scope>
</reference>
<feature type="compositionally biased region" description="Basic and acidic residues" evidence="1">
    <location>
        <begin position="504"/>
        <end position="517"/>
    </location>
</feature>
<feature type="compositionally biased region" description="Low complexity" evidence="1">
    <location>
        <begin position="455"/>
        <end position="474"/>
    </location>
</feature>
<feature type="compositionally biased region" description="Basic and acidic residues" evidence="1">
    <location>
        <begin position="405"/>
        <end position="419"/>
    </location>
</feature>
<evidence type="ECO:0000259" key="2">
    <source>
        <dbReference type="Pfam" id="PF09331"/>
    </source>
</evidence>
<protein>
    <recommendedName>
        <fullName evidence="2">DUF1985 domain-containing protein</fullName>
    </recommendedName>
</protein>
<proteinExistence type="predicted"/>
<dbReference type="EMBL" id="LR999455">
    <property type="protein sequence ID" value="CAE6074236.1"/>
    <property type="molecule type" value="Genomic_DNA"/>
</dbReference>
<dbReference type="Proteomes" id="UP000682877">
    <property type="component" value="Chromosome 5"/>
</dbReference>
<organism evidence="3 4">
    <name type="scientific">Arabidopsis arenosa</name>
    <name type="common">Sand rock-cress</name>
    <name type="synonym">Cardaminopsis arenosa</name>
    <dbReference type="NCBI Taxonomy" id="38785"/>
    <lineage>
        <taxon>Eukaryota</taxon>
        <taxon>Viridiplantae</taxon>
        <taxon>Streptophyta</taxon>
        <taxon>Embryophyta</taxon>
        <taxon>Tracheophyta</taxon>
        <taxon>Spermatophyta</taxon>
        <taxon>Magnoliopsida</taxon>
        <taxon>eudicotyledons</taxon>
        <taxon>Gunneridae</taxon>
        <taxon>Pentapetalae</taxon>
        <taxon>rosids</taxon>
        <taxon>malvids</taxon>
        <taxon>Brassicales</taxon>
        <taxon>Brassicaceae</taxon>
        <taxon>Camelineae</taxon>
        <taxon>Arabidopsis</taxon>
    </lineage>
</organism>
<feature type="compositionally biased region" description="Polar residues" evidence="1">
    <location>
        <begin position="486"/>
        <end position="503"/>
    </location>
</feature>
<feature type="region of interest" description="Disordered" evidence="1">
    <location>
        <begin position="392"/>
        <end position="534"/>
    </location>
</feature>
<dbReference type="InterPro" id="IPR015410">
    <property type="entry name" value="DUF1985"/>
</dbReference>
<dbReference type="Pfam" id="PF09331">
    <property type="entry name" value="DUF1985"/>
    <property type="match status" value="1"/>
</dbReference>
<dbReference type="PANTHER" id="PTHR48449:SF1">
    <property type="entry name" value="DUF1985 DOMAIN-CONTAINING PROTEIN"/>
    <property type="match status" value="1"/>
</dbReference>
<gene>
    <name evidence="3" type="ORF">AARE701A_LOCUS12391</name>
</gene>
<evidence type="ECO:0000313" key="4">
    <source>
        <dbReference type="Proteomes" id="UP000682877"/>
    </source>
</evidence>
<dbReference type="AlphaFoldDB" id="A0A8S2A8P8"/>
<accession>A0A8S2A8P8</accession>
<feature type="compositionally biased region" description="Basic and acidic residues" evidence="1">
    <location>
        <begin position="654"/>
        <end position="667"/>
    </location>
</feature>
<dbReference type="PANTHER" id="PTHR48449">
    <property type="entry name" value="DUF1985 DOMAIN-CONTAINING PROTEIN"/>
    <property type="match status" value="1"/>
</dbReference>
<evidence type="ECO:0000313" key="3">
    <source>
        <dbReference type="EMBL" id="CAE6074236.1"/>
    </source>
</evidence>
<name>A0A8S2A8P8_ARAAE</name>
<feature type="compositionally biased region" description="Basic and acidic residues" evidence="1">
    <location>
        <begin position="601"/>
        <end position="635"/>
    </location>
</feature>
<feature type="region of interest" description="Disordered" evidence="1">
    <location>
        <begin position="601"/>
        <end position="693"/>
    </location>
</feature>
<feature type="compositionally biased region" description="Polar residues" evidence="1">
    <location>
        <begin position="443"/>
        <end position="454"/>
    </location>
</feature>
<evidence type="ECO:0000256" key="1">
    <source>
        <dbReference type="SAM" id="MobiDB-lite"/>
    </source>
</evidence>
<sequence>MGDSFPTDVKLPTLLYHIVQEPNSNEGINQCARYEFIEKVQKILTPTEFQRIRESFLGPVLKAEARGLNLSGKVIHCFLARSLTTAKKNELWFHFGGQPMKFSIREFHMVTGLKCSPQEAAENVQDNRYAWANTSQQHTSEELLEILRNTSRNSGDERFLLAMLLLTECIFLNLYKGNKFPAAHLKRAQNVHQFLNYPWGIDAFKVLLSSINSVVPSKLLKSKYTIQGYPLALHLWILESIPVLQSSLSKVNLLEPRTAFICERYTSTTTPQIPQIENLEASDNLNVTCILPAIPNDPEDTVSLEDEDDPELSLLVELLSKGYKMKAEDWRRGSLDVGAVVEEVAMNSYMFCNKEAVKPSSSGESLMEKLDKLYKLVEDGFKSTNQRLSKMEKKLRILSARKRKDQRERPETPSPRENDFFFNNPPPTMATEQPAEKADEQAPDQTTEQHTVPLTQISQTQKTTQTEEITQKISSTNEMNQDETNAENQAQEVTQDINSSSEDNAQREDPSLQRDTEDSGVNAENRDDSRPTLAQDYTGGIMLMEEVEVFYKNEWKKGEVRAIRPPKLHVLMKDLGQEYMFTFDKIRYSWRWEEQQLLKEKEKGEQSLKEKEKGEQSPKEKEKGEQSLKEKEKGGKKLKRIKTPSFDLKIVTPPEEKADEKGNKRQADNTLADNHLKRMKKRKLESRGNDQQILRRSNRVATPSQPLVTPYKAPRNPAAGRHPIFDPLLSPTFDMVEELKAWKESKKTETRTDQQCLQPLTPQWFDELGKLETYLHATDKKGYEFPVELTDVVKGEVPPNKKWGEEIDVVYGVIHSKECNQWIGVEINIVDSAILNCSTSYQVTIPKKNIIHTKVDANCSLFLLKMIQCHSMKIEDFSKLRDIDSEDIRNKLAVDIFNECVKIS</sequence>